<dbReference type="InterPro" id="IPR001789">
    <property type="entry name" value="Sig_transdc_resp-reg_receiver"/>
</dbReference>
<keyword evidence="9" id="KW-0732">Signal</keyword>
<proteinExistence type="predicted"/>
<feature type="domain" description="Histidine kinase" evidence="10">
    <location>
        <begin position="434"/>
        <end position="654"/>
    </location>
</feature>
<dbReference type="Gene3D" id="1.10.287.130">
    <property type="match status" value="1"/>
</dbReference>
<dbReference type="Pfam" id="PF02518">
    <property type="entry name" value="HATPase_c"/>
    <property type="match status" value="1"/>
</dbReference>
<dbReference type="SMART" id="SM00387">
    <property type="entry name" value="HATPase_c"/>
    <property type="match status" value="1"/>
</dbReference>
<feature type="transmembrane region" description="Helical" evidence="8">
    <location>
        <begin position="395"/>
        <end position="414"/>
    </location>
</feature>
<dbReference type="SUPFAM" id="SSF47384">
    <property type="entry name" value="Homodimeric domain of signal transducing histidine kinase"/>
    <property type="match status" value="1"/>
</dbReference>
<dbReference type="InterPro" id="IPR036890">
    <property type="entry name" value="HATPase_C_sf"/>
</dbReference>
<dbReference type="Pfam" id="PF00512">
    <property type="entry name" value="HisKA"/>
    <property type="match status" value="1"/>
</dbReference>
<feature type="signal peptide" evidence="9">
    <location>
        <begin position="1"/>
        <end position="28"/>
    </location>
</feature>
<keyword evidence="8" id="KW-0472">Membrane</keyword>
<dbReference type="CDD" id="cd16922">
    <property type="entry name" value="HATPase_EvgS-ArcB-TorS-like"/>
    <property type="match status" value="1"/>
</dbReference>
<dbReference type="PANTHER" id="PTHR43047:SF72">
    <property type="entry name" value="OSMOSENSING HISTIDINE PROTEIN KINASE SLN1"/>
    <property type="match status" value="1"/>
</dbReference>
<evidence type="ECO:0000256" key="1">
    <source>
        <dbReference type="ARBA" id="ARBA00000085"/>
    </source>
</evidence>
<evidence type="ECO:0000259" key="11">
    <source>
        <dbReference type="PROSITE" id="PS50110"/>
    </source>
</evidence>
<dbReference type="SMART" id="SM00388">
    <property type="entry name" value="HisKA"/>
    <property type="match status" value="1"/>
</dbReference>
<name>A0A2P1PN77_9GAMM</name>
<dbReference type="PROSITE" id="PS50109">
    <property type="entry name" value="HIS_KIN"/>
    <property type="match status" value="1"/>
</dbReference>
<dbReference type="EC" id="2.7.13.3" evidence="2"/>
<evidence type="ECO:0000256" key="2">
    <source>
        <dbReference type="ARBA" id="ARBA00012438"/>
    </source>
</evidence>
<keyword evidence="8" id="KW-1133">Transmembrane helix</keyword>
<keyword evidence="13" id="KW-1185">Reference proteome</keyword>
<evidence type="ECO:0000256" key="9">
    <source>
        <dbReference type="SAM" id="SignalP"/>
    </source>
</evidence>
<keyword evidence="3 7" id="KW-0597">Phosphoprotein</keyword>
<feature type="chain" id="PRO_5015152209" description="histidine kinase" evidence="9">
    <location>
        <begin position="29"/>
        <end position="788"/>
    </location>
</feature>
<evidence type="ECO:0000256" key="5">
    <source>
        <dbReference type="ARBA" id="ARBA00022777"/>
    </source>
</evidence>
<evidence type="ECO:0000313" key="13">
    <source>
        <dbReference type="Proteomes" id="UP000241074"/>
    </source>
</evidence>
<evidence type="ECO:0000256" key="7">
    <source>
        <dbReference type="PROSITE-ProRule" id="PRU00169"/>
    </source>
</evidence>
<dbReference type="FunFam" id="3.30.565.10:FF:000010">
    <property type="entry name" value="Sensor histidine kinase RcsC"/>
    <property type="match status" value="1"/>
</dbReference>
<dbReference type="Gene3D" id="3.30.565.10">
    <property type="entry name" value="Histidine kinase-like ATPase, C-terminal domain"/>
    <property type="match status" value="1"/>
</dbReference>
<accession>A0A2P1PN77</accession>
<dbReference type="InterPro" id="IPR003594">
    <property type="entry name" value="HATPase_dom"/>
</dbReference>
<organism evidence="12 13">
    <name type="scientific">Ahniella affigens</name>
    <dbReference type="NCBI Taxonomy" id="2021234"/>
    <lineage>
        <taxon>Bacteria</taxon>
        <taxon>Pseudomonadati</taxon>
        <taxon>Pseudomonadota</taxon>
        <taxon>Gammaproteobacteria</taxon>
        <taxon>Lysobacterales</taxon>
        <taxon>Rhodanobacteraceae</taxon>
        <taxon>Ahniella</taxon>
    </lineage>
</organism>
<dbReference type="OrthoDB" id="9768069at2"/>
<dbReference type="PRINTS" id="PR00344">
    <property type="entry name" value="BCTRLSENSOR"/>
</dbReference>
<comment type="catalytic activity">
    <reaction evidence="1">
        <text>ATP + protein L-histidine = ADP + protein N-phospho-L-histidine.</text>
        <dbReference type="EC" id="2.7.13.3"/>
    </reaction>
</comment>
<dbReference type="Pfam" id="PF00072">
    <property type="entry name" value="Response_reg"/>
    <property type="match status" value="1"/>
</dbReference>
<dbReference type="CDD" id="cd00082">
    <property type="entry name" value="HisKA"/>
    <property type="match status" value="1"/>
</dbReference>
<dbReference type="GO" id="GO:0000155">
    <property type="term" value="F:phosphorelay sensor kinase activity"/>
    <property type="evidence" value="ECO:0007669"/>
    <property type="project" value="InterPro"/>
</dbReference>
<sequence>MHKAFTSLLWRQALLVLLAALPVASARAQIESYRDQHPLEQQALTDPDAVLLSIQPLRKRAEQSGDHLTLARLALAEANACRVKADWFCQRRAGSLATEAARNGNDPYLEIRGLIMTARGHAAMQDFNSAETALGEASARLRHLNEPTLRADVALAYSSISASLGKSELAQRYAESGIAELPPGQALPLRVRLLRNLAKAAVDLRRFERAREALFEAQELVLKIDDPKLRGEIWLEYGRLALARQDPEETKRMASLIGKEALMLKNSQLSGLSLELAARGEILSGNVIKAEQGLIDAARKFRELDLYRDEIRVVREVVRLHASRTDVGTFREMLDRLNELSEQVTEREREIATDDFEDRLRYAEQEAELTQANARAEADRLLAASATRTSQLSRVIAVVSVIAVVALAGLYLMLRRTMRRLKHAEAERVNAMLRVSHDLRNPLNGILGLCASLRSKALDQQSQQLVASIESATQGMGALAQDLLDHGQLERGKLGLKLRAVQLGTNLRAFAEQYKARAYARGLEFKLVVDSRIPAAVEVDADRLQQVLGNLLGNAMKFTQQGYVGLSVRCLQQTPTQVELEFAVDDSGHGIAANELARLFRPFEKGEEGARHRSGAGLGLAISQDLVQLMGGRIEVSSDLGRGTRFQFRLSLPVVDPGYPDEAPSQEPPPVAGRRVLLVDDDLLNREFHVLLLNAMDCDVRTAETAEQALILARQEDFGACLLDYELPDAKGTELARELRSVFSARGVKPRIVAVSGHAPSSSLGRDLVDDWVMKPTSLERLREALEA</sequence>
<keyword evidence="8" id="KW-0812">Transmembrane</keyword>
<dbReference type="KEGG" id="xba:C7S18_03400"/>
<evidence type="ECO:0000256" key="8">
    <source>
        <dbReference type="SAM" id="Phobius"/>
    </source>
</evidence>
<dbReference type="InterPro" id="IPR036097">
    <property type="entry name" value="HisK_dim/P_sf"/>
</dbReference>
<evidence type="ECO:0000256" key="3">
    <source>
        <dbReference type="ARBA" id="ARBA00022553"/>
    </source>
</evidence>
<keyword evidence="6" id="KW-0902">Two-component regulatory system</keyword>
<dbReference type="SUPFAM" id="SSF52172">
    <property type="entry name" value="CheY-like"/>
    <property type="match status" value="1"/>
</dbReference>
<dbReference type="InterPro" id="IPR011006">
    <property type="entry name" value="CheY-like_superfamily"/>
</dbReference>
<evidence type="ECO:0000313" key="12">
    <source>
        <dbReference type="EMBL" id="AVP96291.1"/>
    </source>
</evidence>
<dbReference type="InterPro" id="IPR004358">
    <property type="entry name" value="Sig_transdc_His_kin-like_C"/>
</dbReference>
<keyword evidence="5" id="KW-0418">Kinase</keyword>
<feature type="domain" description="Response regulatory" evidence="11">
    <location>
        <begin position="675"/>
        <end position="788"/>
    </location>
</feature>
<dbReference type="PANTHER" id="PTHR43047">
    <property type="entry name" value="TWO-COMPONENT HISTIDINE PROTEIN KINASE"/>
    <property type="match status" value="1"/>
</dbReference>
<feature type="modified residue" description="4-aspartylphosphate" evidence="7">
    <location>
        <position position="724"/>
    </location>
</feature>
<dbReference type="InterPro" id="IPR005467">
    <property type="entry name" value="His_kinase_dom"/>
</dbReference>
<dbReference type="EMBL" id="CP027860">
    <property type="protein sequence ID" value="AVP96291.1"/>
    <property type="molecule type" value="Genomic_DNA"/>
</dbReference>
<reference evidence="12 13" key="2">
    <citation type="submission" date="2018-03" db="EMBL/GenBank/DDBJ databases">
        <authorList>
            <person name="Keele B.F."/>
        </authorList>
    </citation>
    <scope>NUCLEOTIDE SEQUENCE [LARGE SCALE GENOMIC DNA]</scope>
    <source>
        <strain evidence="12 13">D13</strain>
    </source>
</reference>
<evidence type="ECO:0000259" key="10">
    <source>
        <dbReference type="PROSITE" id="PS50109"/>
    </source>
</evidence>
<dbReference type="SUPFAM" id="SSF48452">
    <property type="entry name" value="TPR-like"/>
    <property type="match status" value="1"/>
</dbReference>
<evidence type="ECO:0000256" key="4">
    <source>
        <dbReference type="ARBA" id="ARBA00022679"/>
    </source>
</evidence>
<dbReference type="SMART" id="SM00448">
    <property type="entry name" value="REC"/>
    <property type="match status" value="1"/>
</dbReference>
<dbReference type="RefSeq" id="WP_106890220.1">
    <property type="nucleotide sequence ID" value="NZ_CP027860.1"/>
</dbReference>
<dbReference type="SUPFAM" id="SSF55874">
    <property type="entry name" value="ATPase domain of HSP90 chaperone/DNA topoisomerase II/histidine kinase"/>
    <property type="match status" value="1"/>
</dbReference>
<reference evidence="12 13" key="1">
    <citation type="submission" date="2018-03" db="EMBL/GenBank/DDBJ databases">
        <title>Ahniella affigens gen. nov., sp. nov., a gammaproteobacterium isolated from sandy soil near a stream.</title>
        <authorList>
            <person name="Ko Y."/>
            <person name="Kim J.-H."/>
        </authorList>
    </citation>
    <scope>NUCLEOTIDE SEQUENCE [LARGE SCALE GENOMIC DNA]</scope>
    <source>
        <strain evidence="12 13">D13</strain>
    </source>
</reference>
<dbReference type="Gene3D" id="3.40.50.2300">
    <property type="match status" value="1"/>
</dbReference>
<dbReference type="PROSITE" id="PS50110">
    <property type="entry name" value="RESPONSE_REGULATORY"/>
    <property type="match status" value="1"/>
</dbReference>
<dbReference type="GO" id="GO:0009927">
    <property type="term" value="F:histidine phosphotransfer kinase activity"/>
    <property type="evidence" value="ECO:0007669"/>
    <property type="project" value="TreeGrafter"/>
</dbReference>
<gene>
    <name evidence="12" type="ORF">C7S18_03400</name>
</gene>
<protein>
    <recommendedName>
        <fullName evidence="2">histidine kinase</fullName>
        <ecNumber evidence="2">2.7.13.3</ecNumber>
    </recommendedName>
</protein>
<keyword evidence="4" id="KW-0808">Transferase</keyword>
<dbReference type="GO" id="GO:0005886">
    <property type="term" value="C:plasma membrane"/>
    <property type="evidence" value="ECO:0007669"/>
    <property type="project" value="TreeGrafter"/>
</dbReference>
<dbReference type="CDD" id="cd17546">
    <property type="entry name" value="REC_hyHK_CKI1_RcsC-like"/>
    <property type="match status" value="1"/>
</dbReference>
<dbReference type="Proteomes" id="UP000241074">
    <property type="component" value="Chromosome"/>
</dbReference>
<dbReference type="InterPro" id="IPR003661">
    <property type="entry name" value="HisK_dim/P_dom"/>
</dbReference>
<dbReference type="AlphaFoldDB" id="A0A2P1PN77"/>
<evidence type="ECO:0000256" key="6">
    <source>
        <dbReference type="ARBA" id="ARBA00023012"/>
    </source>
</evidence>
<dbReference type="InterPro" id="IPR011990">
    <property type="entry name" value="TPR-like_helical_dom_sf"/>
</dbReference>